<comment type="catalytic activity">
    <reaction evidence="3">
        <text>(2S)-3-sulfolactaldehyde + NAD(+) + H2O = (2S)-3-sulfolactate + NADH + 2 H(+)</text>
        <dbReference type="Rhea" id="RHEA:47932"/>
        <dbReference type="ChEBI" id="CHEBI:15377"/>
        <dbReference type="ChEBI" id="CHEBI:15378"/>
        <dbReference type="ChEBI" id="CHEBI:57540"/>
        <dbReference type="ChEBI" id="CHEBI:57945"/>
        <dbReference type="ChEBI" id="CHEBI:61289"/>
        <dbReference type="ChEBI" id="CHEBI:90109"/>
        <dbReference type="EC" id="1.2.1.97"/>
    </reaction>
    <physiologicalReaction direction="left-to-right" evidence="3">
        <dbReference type="Rhea" id="RHEA:47933"/>
    </physiologicalReaction>
</comment>
<dbReference type="InterPro" id="IPR016162">
    <property type="entry name" value="Ald_DH_N"/>
</dbReference>
<dbReference type="EMBL" id="CP071182">
    <property type="protein sequence ID" value="QSO46552.1"/>
    <property type="molecule type" value="Genomic_DNA"/>
</dbReference>
<dbReference type="InterPro" id="IPR015590">
    <property type="entry name" value="Aldehyde_DH_dom"/>
</dbReference>
<protein>
    <recommendedName>
        <fullName evidence="6">3-sulfolactaldehyde dehydrogenase</fullName>
        <ecNumber evidence="5">1.2.1.97</ecNumber>
    </recommendedName>
</protein>
<evidence type="ECO:0000256" key="4">
    <source>
        <dbReference type="ARBA" id="ARBA00054572"/>
    </source>
</evidence>
<dbReference type="Proteomes" id="UP000663505">
    <property type="component" value="Chromosome"/>
</dbReference>
<comment type="similarity">
    <text evidence="1">Belongs to the aldehyde dehydrogenase family.</text>
</comment>
<dbReference type="SUPFAM" id="SSF53720">
    <property type="entry name" value="ALDH-like"/>
    <property type="match status" value="1"/>
</dbReference>
<evidence type="ECO:0000313" key="9">
    <source>
        <dbReference type="Proteomes" id="UP000663505"/>
    </source>
</evidence>
<name>A0A9X7VXA2_9BACL</name>
<gene>
    <name evidence="8" type="ORF">JZ786_19115</name>
</gene>
<dbReference type="PANTHER" id="PTHR42991:SF1">
    <property type="entry name" value="ALDEHYDE DEHYDROGENASE"/>
    <property type="match status" value="1"/>
</dbReference>
<evidence type="ECO:0000313" key="8">
    <source>
        <dbReference type="EMBL" id="QSO46552.1"/>
    </source>
</evidence>
<evidence type="ECO:0000259" key="7">
    <source>
        <dbReference type="Pfam" id="PF00171"/>
    </source>
</evidence>
<dbReference type="Pfam" id="PF00171">
    <property type="entry name" value="Aldedh"/>
    <property type="match status" value="1"/>
</dbReference>
<dbReference type="InterPro" id="IPR016161">
    <property type="entry name" value="Ald_DH/histidinol_DH"/>
</dbReference>
<dbReference type="InterPro" id="IPR016163">
    <property type="entry name" value="Ald_DH_C"/>
</dbReference>
<evidence type="ECO:0000256" key="1">
    <source>
        <dbReference type="ARBA" id="ARBA00009986"/>
    </source>
</evidence>
<feature type="domain" description="Aldehyde dehydrogenase" evidence="7">
    <location>
        <begin position="15"/>
        <end position="470"/>
    </location>
</feature>
<dbReference type="InterPro" id="IPR051020">
    <property type="entry name" value="ALDH-related_metabolic_enz"/>
</dbReference>
<reference evidence="8 9" key="1">
    <citation type="submission" date="2021-02" db="EMBL/GenBank/DDBJ databases">
        <title>Alicyclobacillus curvatus sp. nov. and Alicyclobacillus mengziensis sp. nov., two acidophilic bacteria isolated from acid mine drainage.</title>
        <authorList>
            <person name="Huang Y."/>
        </authorList>
    </citation>
    <scope>NUCLEOTIDE SEQUENCE [LARGE SCALE GENOMIC DNA]</scope>
    <source>
        <strain evidence="8 9">S30H14</strain>
    </source>
</reference>
<dbReference type="AlphaFoldDB" id="A0A9X7VXA2"/>
<dbReference type="GO" id="GO:0008911">
    <property type="term" value="F:lactaldehyde dehydrogenase (NAD+) activity"/>
    <property type="evidence" value="ECO:0007669"/>
    <property type="project" value="TreeGrafter"/>
</dbReference>
<dbReference type="KEGG" id="afx:JZ786_19115"/>
<evidence type="ECO:0000256" key="5">
    <source>
        <dbReference type="ARBA" id="ARBA00066984"/>
    </source>
</evidence>
<dbReference type="Gene3D" id="3.40.309.10">
    <property type="entry name" value="Aldehyde Dehydrogenase, Chain A, domain 2"/>
    <property type="match status" value="1"/>
</dbReference>
<dbReference type="PANTHER" id="PTHR42991">
    <property type="entry name" value="ALDEHYDE DEHYDROGENASE"/>
    <property type="match status" value="1"/>
</dbReference>
<keyword evidence="2" id="KW-0560">Oxidoreductase</keyword>
<evidence type="ECO:0000256" key="2">
    <source>
        <dbReference type="ARBA" id="ARBA00023002"/>
    </source>
</evidence>
<evidence type="ECO:0000256" key="6">
    <source>
        <dbReference type="ARBA" id="ARBA00067277"/>
    </source>
</evidence>
<accession>A0A9X7VXA2</accession>
<organism evidence="8 9">
    <name type="scientific">Alicyclobacillus mengziensis</name>
    <dbReference type="NCBI Taxonomy" id="2931921"/>
    <lineage>
        <taxon>Bacteria</taxon>
        <taxon>Bacillati</taxon>
        <taxon>Bacillota</taxon>
        <taxon>Bacilli</taxon>
        <taxon>Bacillales</taxon>
        <taxon>Alicyclobacillaceae</taxon>
        <taxon>Alicyclobacillus</taxon>
    </lineage>
</organism>
<dbReference type="CDD" id="cd07149">
    <property type="entry name" value="ALDH_y4uC"/>
    <property type="match status" value="1"/>
</dbReference>
<sequence length="477" mass="51921">MVDDNRYGLFIDGEWIPGESYYSVRNKFSGEVIAMVTESSRQDVESAVSSSKEAFRTSNLTPYRRYEILQAAANILQEQREDIARTMSLETGGTIRESRVEVDRATQDFILSAEEAKRISGEVIPIQASPGAENRFAVAMRFPVGVVCAITPFNAPLSLAAHKIAPALAAGCTVVLKPSPAAPLTGLRFGQLLSEAGLPKGHLNIVTGSRNEVGEWLVQDERIDFYTFTGSAAIGERIKANSGLRRVTLELGNSSAVIVMEDADLDRALPMFARGAFRKAGQVCVSVQRIYVQRDIYDEFVSRLADLAANLKVGDPLDERTDVGPMISDAAAARAESWVHEAVQSGARLATGGTRNGALFAPTVLADVKADMKVVCEEVFAPVVSVAPFDTREEAVLLVNETRYGLQAGVFTESLETAMYFARRLEVGGVNINDTSNFRADLMPYGGVKDSGIGREGPKYAIEEMTEIRMLTFNLRQ</sequence>
<keyword evidence="9" id="KW-1185">Reference proteome</keyword>
<dbReference type="FunFam" id="3.40.309.10:FF:000009">
    <property type="entry name" value="Aldehyde dehydrogenase A"/>
    <property type="match status" value="1"/>
</dbReference>
<comment type="function">
    <text evidence="4">Part of the sulfo-TAL (or sulfo-SFT) pathway, a D-sulfoquinovose degradation pathway that produces sulfolactate (SL). Catalyzes the oxidation of 3-sulfolactaldehyde (SLA) to sulfolactate (SL).</text>
</comment>
<dbReference type="EC" id="1.2.1.97" evidence="5"/>
<dbReference type="Gene3D" id="3.40.605.10">
    <property type="entry name" value="Aldehyde Dehydrogenase, Chain A, domain 1"/>
    <property type="match status" value="1"/>
</dbReference>
<proteinExistence type="inferred from homology"/>
<dbReference type="FunFam" id="3.40.605.10:FF:000007">
    <property type="entry name" value="NAD/NADP-dependent betaine aldehyde dehydrogenase"/>
    <property type="match status" value="1"/>
</dbReference>
<evidence type="ECO:0000256" key="3">
    <source>
        <dbReference type="ARBA" id="ARBA00050326"/>
    </source>
</evidence>